<reference evidence="2 3" key="1">
    <citation type="submission" date="2016-03" db="EMBL/GenBank/DDBJ databases">
        <authorList>
            <person name="Ploux O."/>
        </authorList>
    </citation>
    <scope>NUCLEOTIDE SEQUENCE [LARGE SCALE GENOMIC DNA]</scope>
    <source>
        <strain evidence="2 3">UAMH 11012</strain>
    </source>
</reference>
<feature type="region of interest" description="Disordered" evidence="1">
    <location>
        <begin position="263"/>
        <end position="372"/>
    </location>
</feature>
<evidence type="ECO:0000313" key="3">
    <source>
        <dbReference type="Proteomes" id="UP000184330"/>
    </source>
</evidence>
<evidence type="ECO:0000313" key="2">
    <source>
        <dbReference type="EMBL" id="CZR55857.1"/>
    </source>
</evidence>
<dbReference type="PANTHER" id="PTHR38887">
    <property type="entry name" value="CHROMOSOME 21, WHOLE GENOME SHOTGUN SEQUENCE"/>
    <property type="match status" value="1"/>
</dbReference>
<name>A0A1L7WSX1_9HELO</name>
<dbReference type="OrthoDB" id="3433125at2759"/>
<dbReference type="EMBL" id="FJOG01000007">
    <property type="protein sequence ID" value="CZR55857.1"/>
    <property type="molecule type" value="Genomic_DNA"/>
</dbReference>
<feature type="region of interest" description="Disordered" evidence="1">
    <location>
        <begin position="22"/>
        <end position="55"/>
    </location>
</feature>
<keyword evidence="3" id="KW-1185">Reference proteome</keyword>
<sequence>MVIVSLVAAGVGLAIDKYTERRTRREDRRHNSLDDLDEQIDGEIRNVSPDSDQKRREQEAFNELQNYADFQNVLSTKVLNDLSREDVSMAYDGPSMSRKPAINFEPRRVASAQRLQWPIIIPQRDPRNGDNSWNRAYPQPLIGCGIDQQTFLNVLDSFDLHMRLSTQLEAVNIANTSSGIGWRDTPENFSRAIPAAVQVMKSYQRERKSNSFLNHVNALTFRPRGLFAMIITSRSDSPLQVINVDVAPRNTLQHFNADMEMSTEDDFSVQSEAGSSTASSNLGRSTFSNSSSGTTDMEIDYSPRRRPFQQLPRMYSSSSNTSDHQADSGPSTGRSPFSSLLSSVAKHRERKAGPVNKSIRRDRRPSSRANTSLANAFESASSIRSMGFGSHAKPKWENMSMEANALYLVIVNDPDEIPLPPDAKTFASPQPTYRYPTVPVNNGKQVASGSMWPQTTASTPTKVPFYDPVYGQPMGAPPAYSEMQ</sequence>
<accession>A0A1L7WSX1</accession>
<dbReference type="InterPro" id="IPR053221">
    <property type="entry name" value="Burnettramic_acid_biosynth"/>
</dbReference>
<protein>
    <submittedName>
        <fullName evidence="2">Uncharacterized protein</fullName>
    </submittedName>
</protein>
<feature type="compositionally biased region" description="Polar residues" evidence="1">
    <location>
        <begin position="268"/>
        <end position="295"/>
    </location>
</feature>
<proteinExistence type="predicted"/>
<feature type="compositionally biased region" description="Basic and acidic residues" evidence="1">
    <location>
        <begin position="22"/>
        <end position="33"/>
    </location>
</feature>
<dbReference type="AlphaFoldDB" id="A0A1L7WSX1"/>
<dbReference type="PANTHER" id="PTHR38887:SF1">
    <property type="entry name" value="RAS MODIFICATION PROTEIN ERF4"/>
    <property type="match status" value="1"/>
</dbReference>
<evidence type="ECO:0000256" key="1">
    <source>
        <dbReference type="SAM" id="MobiDB-lite"/>
    </source>
</evidence>
<gene>
    <name evidence="2" type="ORF">PAC_05745</name>
</gene>
<feature type="compositionally biased region" description="Polar residues" evidence="1">
    <location>
        <begin position="315"/>
        <end position="342"/>
    </location>
</feature>
<organism evidence="2 3">
    <name type="scientific">Phialocephala subalpina</name>
    <dbReference type="NCBI Taxonomy" id="576137"/>
    <lineage>
        <taxon>Eukaryota</taxon>
        <taxon>Fungi</taxon>
        <taxon>Dikarya</taxon>
        <taxon>Ascomycota</taxon>
        <taxon>Pezizomycotina</taxon>
        <taxon>Leotiomycetes</taxon>
        <taxon>Helotiales</taxon>
        <taxon>Mollisiaceae</taxon>
        <taxon>Phialocephala</taxon>
        <taxon>Phialocephala fortinii species complex</taxon>
    </lineage>
</organism>
<dbReference type="Proteomes" id="UP000184330">
    <property type="component" value="Unassembled WGS sequence"/>
</dbReference>